<dbReference type="InterPro" id="IPR001309">
    <property type="entry name" value="Pept_C14_p20"/>
</dbReference>
<dbReference type="PROSITE" id="PS50207">
    <property type="entry name" value="CASPASE_P10"/>
    <property type="match status" value="1"/>
</dbReference>
<protein>
    <submittedName>
        <fullName evidence="8">Caspase-7-like</fullName>
    </submittedName>
</protein>
<dbReference type="Gene3D" id="3.40.50.1460">
    <property type="match status" value="1"/>
</dbReference>
<evidence type="ECO:0000256" key="1">
    <source>
        <dbReference type="ARBA" id="ARBA00010134"/>
    </source>
</evidence>
<dbReference type="InterPro" id="IPR015917">
    <property type="entry name" value="Pept_C14A"/>
</dbReference>
<feature type="domain" description="Caspase family p10" evidence="5">
    <location>
        <begin position="345"/>
        <end position="434"/>
    </location>
</feature>
<dbReference type="PANTHER" id="PTHR22576">
    <property type="entry name" value="MUCOSA ASSOCIATED LYMPHOID TISSUE LYMPHOMA TRANSLOCATION PROTEIN 1/PARACASPASE"/>
    <property type="match status" value="1"/>
</dbReference>
<evidence type="ECO:0000313" key="7">
    <source>
        <dbReference type="Proteomes" id="UP000515135"/>
    </source>
</evidence>
<dbReference type="InterPro" id="IPR000488">
    <property type="entry name" value="Death_dom"/>
</dbReference>
<comment type="similarity">
    <text evidence="1 2">Belongs to the peptidase C14A family.</text>
</comment>
<dbReference type="SUPFAM" id="SSF52129">
    <property type="entry name" value="Caspase-like"/>
    <property type="match status" value="1"/>
</dbReference>
<dbReference type="InterPro" id="IPR016129">
    <property type="entry name" value="Caspase_his_AS"/>
</dbReference>
<dbReference type="PROSITE" id="PS50208">
    <property type="entry name" value="CASPASE_P20"/>
    <property type="match status" value="1"/>
</dbReference>
<dbReference type="PROSITE" id="PS50017">
    <property type="entry name" value="DEATH_DOMAIN"/>
    <property type="match status" value="1"/>
</dbReference>
<organism evidence="7 8">
    <name type="scientific">Branchiostoma belcheri</name>
    <name type="common">Amphioxus</name>
    <dbReference type="NCBI Taxonomy" id="7741"/>
    <lineage>
        <taxon>Eukaryota</taxon>
        <taxon>Metazoa</taxon>
        <taxon>Chordata</taxon>
        <taxon>Cephalochordata</taxon>
        <taxon>Leptocardii</taxon>
        <taxon>Amphioxiformes</taxon>
        <taxon>Branchiostomatidae</taxon>
        <taxon>Branchiostoma</taxon>
    </lineage>
</organism>
<dbReference type="SMART" id="SM00115">
    <property type="entry name" value="CASc"/>
    <property type="match status" value="1"/>
</dbReference>
<keyword evidence="7" id="KW-1185">Reference proteome</keyword>
<dbReference type="KEGG" id="bbel:109486423"/>
<dbReference type="InterPro" id="IPR011029">
    <property type="entry name" value="DEATH-like_dom_sf"/>
</dbReference>
<dbReference type="GeneID" id="109486423"/>
<dbReference type="Gene3D" id="1.10.533.10">
    <property type="entry name" value="Death Domain, Fas"/>
    <property type="match status" value="1"/>
</dbReference>
<evidence type="ECO:0000259" key="5">
    <source>
        <dbReference type="PROSITE" id="PS50207"/>
    </source>
</evidence>
<dbReference type="InterPro" id="IPR011600">
    <property type="entry name" value="Pept_C14_caspase"/>
</dbReference>
<dbReference type="InterPro" id="IPR002138">
    <property type="entry name" value="Pept_C14_p10"/>
</dbReference>
<dbReference type="PRINTS" id="PR00376">
    <property type="entry name" value="IL1BCENZYME"/>
</dbReference>
<feature type="compositionally biased region" description="Acidic residues" evidence="3">
    <location>
        <begin position="314"/>
        <end position="326"/>
    </location>
</feature>
<feature type="domain" description="Death" evidence="4">
    <location>
        <begin position="7"/>
        <end position="94"/>
    </location>
</feature>
<accession>A0A6P4ZXA5</accession>
<name>A0A6P4ZXA5_BRABE</name>
<feature type="domain" description="Caspase family p20" evidence="6">
    <location>
        <begin position="166"/>
        <end position="288"/>
    </location>
</feature>
<evidence type="ECO:0000259" key="6">
    <source>
        <dbReference type="PROSITE" id="PS50208"/>
    </source>
</evidence>
<sequence>MASAGRPNVFPVNLANKLGMEWSTLGLLLGVDWSRVNLLRSQYSHNLQDAIQAMLQEWWAGAGGRTTEEKKQQLIGALRECGRVDLAEEVRKGSIALVPSQTARGSYQSSSSSEESLDFPVQDSAGAAAVDGTVNITAGIQTMTLRPTERPESALGPPPIYPIRPNVGHALIINNIKFPTESNRNRKGMEKDSAELQAVLQRLGFNVKVKIDLNSNEMKEAIRKFINKNHSQSTCLLLSVMTHGKDQEAMGTDWRGVGIYKDIIRPIVRSDNIACPKVFILQMCRGGEKDVGVRKARWGVDDATDAVAMRDPQDSDSDSSSEEEPTTETATFQVDWAGVCGKLAPTDVDYIVTWACAEGKVSLRSREQGSVLIQQVVRAFNRYGRDEDVATMFERVRRNVAKVEANLTEENREIVVKQSAETKTHLLGKLYFKSSTSSA</sequence>
<dbReference type="InterPro" id="IPR029030">
    <property type="entry name" value="Caspase-like_dom_sf"/>
</dbReference>
<dbReference type="GO" id="GO:0004197">
    <property type="term" value="F:cysteine-type endopeptidase activity"/>
    <property type="evidence" value="ECO:0007669"/>
    <property type="project" value="InterPro"/>
</dbReference>
<dbReference type="Proteomes" id="UP000515135">
    <property type="component" value="Unplaced"/>
</dbReference>
<dbReference type="Pfam" id="PF00656">
    <property type="entry name" value="Peptidase_C14"/>
    <property type="match status" value="1"/>
</dbReference>
<dbReference type="Pfam" id="PF00531">
    <property type="entry name" value="Death"/>
    <property type="match status" value="1"/>
</dbReference>
<dbReference type="GO" id="GO:0007165">
    <property type="term" value="P:signal transduction"/>
    <property type="evidence" value="ECO:0007669"/>
    <property type="project" value="InterPro"/>
</dbReference>
<dbReference type="PROSITE" id="PS01121">
    <property type="entry name" value="CASPASE_HIS"/>
    <property type="match status" value="1"/>
</dbReference>
<evidence type="ECO:0000256" key="3">
    <source>
        <dbReference type="SAM" id="MobiDB-lite"/>
    </source>
</evidence>
<dbReference type="InterPro" id="IPR052039">
    <property type="entry name" value="Caspase-related_regulators"/>
</dbReference>
<reference evidence="8" key="1">
    <citation type="submission" date="2025-08" db="UniProtKB">
        <authorList>
            <consortium name="RefSeq"/>
        </authorList>
    </citation>
    <scope>IDENTIFICATION</scope>
    <source>
        <tissue evidence="8">Gonad</tissue>
    </source>
</reference>
<dbReference type="SUPFAM" id="SSF47986">
    <property type="entry name" value="DEATH domain"/>
    <property type="match status" value="1"/>
</dbReference>
<dbReference type="GO" id="GO:0006508">
    <property type="term" value="P:proteolysis"/>
    <property type="evidence" value="ECO:0007669"/>
    <property type="project" value="InterPro"/>
</dbReference>
<dbReference type="PANTHER" id="PTHR22576:SF41">
    <property type="entry name" value="CASPASE 14, APOPTOSIS-RELATED CYSTEINE PEPTIDASE"/>
    <property type="match status" value="1"/>
</dbReference>
<gene>
    <name evidence="8" type="primary">LOC109486423</name>
</gene>
<dbReference type="OrthoDB" id="6097640at2759"/>
<evidence type="ECO:0000256" key="2">
    <source>
        <dbReference type="RuleBase" id="RU003971"/>
    </source>
</evidence>
<dbReference type="AlphaFoldDB" id="A0A6P4ZXA5"/>
<dbReference type="CDD" id="cd01670">
    <property type="entry name" value="Death"/>
    <property type="match status" value="1"/>
</dbReference>
<evidence type="ECO:0000313" key="8">
    <source>
        <dbReference type="RefSeq" id="XP_019645815.1"/>
    </source>
</evidence>
<feature type="region of interest" description="Disordered" evidence="3">
    <location>
        <begin position="304"/>
        <end position="328"/>
    </location>
</feature>
<dbReference type="RefSeq" id="XP_019645815.1">
    <property type="nucleotide sequence ID" value="XM_019790256.1"/>
</dbReference>
<proteinExistence type="inferred from homology"/>
<evidence type="ECO:0000259" key="4">
    <source>
        <dbReference type="PROSITE" id="PS50017"/>
    </source>
</evidence>